<dbReference type="PROSITE" id="PS00455">
    <property type="entry name" value="AMP_BINDING"/>
    <property type="match status" value="1"/>
</dbReference>
<reference evidence="3 4" key="2">
    <citation type="journal article" date="2013" name="Genome Announc.">
        <title>Genome Sequence of Growth-Improving Paenibacillus mucilaginosus Strain KNP414.</title>
        <authorList>
            <person name="Lu J.J."/>
            <person name="Wang J.F."/>
            <person name="Hu X.F."/>
        </authorList>
    </citation>
    <scope>NUCLEOTIDE SEQUENCE [LARGE SCALE GENOMIC DNA]</scope>
    <source>
        <strain evidence="3 4">KNP414</strain>
    </source>
</reference>
<dbReference type="Pfam" id="PF00501">
    <property type="entry name" value="AMP-binding"/>
    <property type="match status" value="1"/>
</dbReference>
<dbReference type="Gene3D" id="3.40.50.12780">
    <property type="entry name" value="N-terminal domain of ligase-like"/>
    <property type="match status" value="1"/>
</dbReference>
<dbReference type="PATRIC" id="fig|1036673.3.peg.462"/>
<name>F8FPZ3_PAEMK</name>
<dbReference type="AlphaFoldDB" id="F8FPZ3"/>
<protein>
    <submittedName>
        <fullName evidence="3">AAS bifunctional protein</fullName>
    </submittedName>
</protein>
<dbReference type="InterPro" id="IPR045851">
    <property type="entry name" value="AMP-bd_C_sf"/>
</dbReference>
<evidence type="ECO:0000313" key="3">
    <source>
        <dbReference type="EMBL" id="AEI39135.1"/>
    </source>
</evidence>
<evidence type="ECO:0000313" key="4">
    <source>
        <dbReference type="Proteomes" id="UP000006620"/>
    </source>
</evidence>
<evidence type="ECO:0000259" key="2">
    <source>
        <dbReference type="SMART" id="SM00563"/>
    </source>
</evidence>
<sequence>MPVILWILKWCLTAAFRLKVKGLEKLDFSGPAILMPNHLSLLDAVLLALYLPKEVTFVVNTRIAARFAPFIRLRRHITVDPLNPYSVRRMVKVVAGGTPLLLFPEGRITTTGGLMKIYSGVGYIALRTGAALYPIALNGLERSKASYLGRKLRTVWFPAVSIDVGEPLRIEWDRSQSMRRQKEAAADRIGRALQEQLLRSRLKPEANLFDEVLEAGRRHGLGAAACEDPSGVLSYRKLLTGAYALSRGLAPLLQGQKTAAVLLPNASAGAVTLLALFRLGRTPALLNFSAGRQAVLDACETAEVRTVLTSRTFIEKAGLEAMAADLSSRVRVIYLEDLKASLGAVVKLGALLDLFLGRKAASGAGLPTVILFTSGSESKPKGVVLSHGNLYANVQQARASIDFTSSDSVFNALPLFHSFGLTAGTLLPLLTGMRVYLYPSPLHYKVIPELVYDRNATILFGTSTFLAAYGRTAHPYDFHALRYVVAGAEKLKDEVRMLWNDKFGIRILEGYGATETAPVLSLNTPLHYRKGTVGRFLPGIEYKLESVPGVPGGSLYVKGPNVMQGYLLHGKGFTPCPEWYGTGDIIELDGDGFVSIVARLKRFAKIGGEMISLNAVEQAAADCFGDETAAAVALPDPRKGERIVLFHTRPGAERARLSAYLADKGITSLLLPERLVCVASLPLLGSGKTDYASLQRMAAELARPGASGPQTHIPPKEA</sequence>
<dbReference type="GO" id="GO:0006631">
    <property type="term" value="P:fatty acid metabolic process"/>
    <property type="evidence" value="ECO:0007669"/>
    <property type="project" value="TreeGrafter"/>
</dbReference>
<dbReference type="InterPro" id="IPR002123">
    <property type="entry name" value="Plipid/glycerol_acylTrfase"/>
</dbReference>
<dbReference type="HOGENOM" id="CLU_000022_59_8_9"/>
<dbReference type="CDD" id="cd07989">
    <property type="entry name" value="LPLAT_AGPAT-like"/>
    <property type="match status" value="1"/>
</dbReference>
<dbReference type="Proteomes" id="UP000006620">
    <property type="component" value="Chromosome"/>
</dbReference>
<dbReference type="SUPFAM" id="SSF69593">
    <property type="entry name" value="Glycerol-3-phosphate (1)-acyltransferase"/>
    <property type="match status" value="1"/>
</dbReference>
<proteinExistence type="inferred from homology"/>
<dbReference type="SUPFAM" id="SSF56801">
    <property type="entry name" value="Acetyl-CoA synthetase-like"/>
    <property type="match status" value="1"/>
</dbReference>
<dbReference type="GO" id="GO:0031956">
    <property type="term" value="F:medium-chain fatty acid-CoA ligase activity"/>
    <property type="evidence" value="ECO:0007669"/>
    <property type="project" value="TreeGrafter"/>
</dbReference>
<dbReference type="KEGG" id="pms:KNP414_00510"/>
<organism evidence="3 4">
    <name type="scientific">Paenibacillus mucilaginosus (strain KNP414)</name>
    <dbReference type="NCBI Taxonomy" id="1036673"/>
    <lineage>
        <taxon>Bacteria</taxon>
        <taxon>Bacillati</taxon>
        <taxon>Bacillota</taxon>
        <taxon>Bacilli</taxon>
        <taxon>Bacillales</taxon>
        <taxon>Paenibacillaceae</taxon>
        <taxon>Paenibacillus</taxon>
    </lineage>
</organism>
<dbReference type="InterPro" id="IPR000873">
    <property type="entry name" value="AMP-dep_synth/lig_dom"/>
</dbReference>
<dbReference type="InterPro" id="IPR042099">
    <property type="entry name" value="ANL_N_sf"/>
</dbReference>
<accession>F8FPZ3</accession>
<reference evidence="4" key="1">
    <citation type="submission" date="2011-06" db="EMBL/GenBank/DDBJ databases">
        <title>Complete genome sequence of Paenibacillus mucilaginosus KNP414.</title>
        <authorList>
            <person name="Wang J."/>
            <person name="Hu S."/>
            <person name="Hu X."/>
            <person name="Zhang B."/>
            <person name="Dong D."/>
            <person name="Zhang S."/>
            <person name="Zhao K."/>
            <person name="Wu D."/>
        </authorList>
    </citation>
    <scope>NUCLEOTIDE SEQUENCE [LARGE SCALE GENOMIC DNA]</scope>
    <source>
        <strain evidence="4">KNP414</strain>
    </source>
</reference>
<dbReference type="InterPro" id="IPR020845">
    <property type="entry name" value="AMP-binding_CS"/>
</dbReference>
<feature type="domain" description="Phospholipid/glycerol acyltransferase" evidence="2">
    <location>
        <begin position="32"/>
        <end position="140"/>
    </location>
</feature>
<dbReference type="EMBL" id="CP002869">
    <property type="protein sequence ID" value="AEI39135.1"/>
    <property type="molecule type" value="Genomic_DNA"/>
</dbReference>
<comment type="similarity">
    <text evidence="1">Belongs to the ATP-dependent AMP-binding enzyme family.</text>
</comment>
<dbReference type="Pfam" id="PF01553">
    <property type="entry name" value="Acyltransferase"/>
    <property type="match status" value="1"/>
</dbReference>
<dbReference type="SMART" id="SM00563">
    <property type="entry name" value="PlsC"/>
    <property type="match status" value="1"/>
</dbReference>
<dbReference type="RefSeq" id="WP_013914301.1">
    <property type="nucleotide sequence ID" value="NC_015690.1"/>
</dbReference>
<dbReference type="PANTHER" id="PTHR43201:SF8">
    <property type="entry name" value="ACYL-COA SYNTHETASE FAMILY MEMBER 3"/>
    <property type="match status" value="1"/>
</dbReference>
<dbReference type="Gene3D" id="3.30.300.30">
    <property type="match status" value="1"/>
</dbReference>
<dbReference type="GO" id="GO:0016746">
    <property type="term" value="F:acyltransferase activity"/>
    <property type="evidence" value="ECO:0007669"/>
    <property type="project" value="InterPro"/>
</dbReference>
<evidence type="ECO:0000256" key="1">
    <source>
        <dbReference type="ARBA" id="ARBA00006432"/>
    </source>
</evidence>
<dbReference type="PANTHER" id="PTHR43201">
    <property type="entry name" value="ACYL-COA SYNTHETASE"/>
    <property type="match status" value="1"/>
</dbReference>
<gene>
    <name evidence="3" type="ordered locus">KNP414_00510</name>
</gene>